<evidence type="ECO:0000256" key="6">
    <source>
        <dbReference type="SAM" id="MobiDB-lite"/>
    </source>
</evidence>
<feature type="transmembrane region" description="Helical" evidence="7">
    <location>
        <begin position="298"/>
        <end position="317"/>
    </location>
</feature>
<evidence type="ECO:0000256" key="1">
    <source>
        <dbReference type="ARBA" id="ARBA00004141"/>
    </source>
</evidence>
<dbReference type="Pfam" id="PF05346">
    <property type="entry name" value="DUF747"/>
    <property type="match status" value="1"/>
</dbReference>
<dbReference type="PANTHER" id="PTHR13317">
    <property type="entry name" value="TRANSMEMBRANE ANTERIOR POSTERIOR TRANSFORMATION PROTEIN 1 HOMOLOG"/>
    <property type="match status" value="1"/>
</dbReference>
<evidence type="ECO:0000313" key="9">
    <source>
        <dbReference type="RefSeq" id="XP_022287856.1"/>
    </source>
</evidence>
<evidence type="ECO:0000313" key="8">
    <source>
        <dbReference type="Proteomes" id="UP000694844"/>
    </source>
</evidence>
<accession>A0A8B8A8T3</accession>
<organism evidence="8 9">
    <name type="scientific">Crassostrea virginica</name>
    <name type="common">Eastern oyster</name>
    <dbReference type="NCBI Taxonomy" id="6565"/>
    <lineage>
        <taxon>Eukaryota</taxon>
        <taxon>Metazoa</taxon>
        <taxon>Spiralia</taxon>
        <taxon>Lophotrochozoa</taxon>
        <taxon>Mollusca</taxon>
        <taxon>Bivalvia</taxon>
        <taxon>Autobranchia</taxon>
        <taxon>Pteriomorphia</taxon>
        <taxon>Ostreida</taxon>
        <taxon>Ostreoidea</taxon>
        <taxon>Ostreidae</taxon>
        <taxon>Crassostrea</taxon>
    </lineage>
</organism>
<dbReference type="GO" id="GO:0045724">
    <property type="term" value="P:positive regulation of cilium assembly"/>
    <property type="evidence" value="ECO:0007669"/>
    <property type="project" value="TreeGrafter"/>
</dbReference>
<keyword evidence="5 7" id="KW-0472">Membrane</keyword>
<proteinExistence type="inferred from homology"/>
<dbReference type="GeneID" id="111100373"/>
<name>A0A8B8A8T3_CRAVI</name>
<feature type="compositionally biased region" description="Basic and acidic residues" evidence="6">
    <location>
        <begin position="13"/>
        <end position="23"/>
    </location>
</feature>
<gene>
    <name evidence="9" type="primary">LOC111100373</name>
</gene>
<keyword evidence="8" id="KW-1185">Reference proteome</keyword>
<dbReference type="OrthoDB" id="29023at2759"/>
<feature type="transmembrane region" description="Helical" evidence="7">
    <location>
        <begin position="200"/>
        <end position="229"/>
    </location>
</feature>
<keyword evidence="4 7" id="KW-1133">Transmembrane helix</keyword>
<sequence>METVHNPNGLGGGDEKTQGKDSGTKPSGISVMSFFTTELTRGYLLERDKAKFSERRERVYTFMKTPRELEKFLVYGFFQCLDAFLFYFTFLPVRIVLAFLKILTHPCGVLIPRCEILEPAQICDILKGVILVFCFLIVNYIDTSMMYHLVRGQAVIKLYVFYNMLDMADKLFSSFGQDILDSLFWTATEPKDRKREHIGVLPHLVIAIIYVVIHTLLILFQATVLLVAFNSHNKALLTVMMSNNFVEIKGSLFKKIDKGFLYHISCSDVKERFLYMVLLAIVFIRNMTEFSWDPQHVWVILPDAMIVFVAEIIVDWVKHAFILKFNEIPADVYHSFSTRLAEDMVANRQSRAFIDYSDLVSRRMGFTPIPLAVLVLNICTKSFRVSGYTGAGVLILLYLCLMTFKVFNSIVLLGKAYTLIEEKEKMEAEEQQNKKFDKQEYAIDPNSLEKFNQVYQKSTGKARFPQCAETNLSQSIPNIHEKCKETELRKFESVMELPVIRHEKVDLHTQILEEKPESTVVNEQDLTNSSKVEELQHSLGADKGEVFEHSGERNVRRRTGALLSSHGEAGRDSSPSSPTRQRLISTESTV</sequence>
<feature type="region of interest" description="Disordered" evidence="6">
    <location>
        <begin position="1"/>
        <end position="29"/>
    </location>
</feature>
<dbReference type="Proteomes" id="UP000694844">
    <property type="component" value="Chromosome 6"/>
</dbReference>
<dbReference type="GO" id="GO:0036064">
    <property type="term" value="C:ciliary basal body"/>
    <property type="evidence" value="ECO:0007669"/>
    <property type="project" value="TreeGrafter"/>
</dbReference>
<evidence type="ECO:0000256" key="2">
    <source>
        <dbReference type="ARBA" id="ARBA00008803"/>
    </source>
</evidence>
<feature type="compositionally biased region" description="Basic and acidic residues" evidence="6">
    <location>
        <begin position="538"/>
        <end position="554"/>
    </location>
</feature>
<comment type="similarity">
    <text evidence="2">Belongs to the TAPT1 family.</text>
</comment>
<evidence type="ECO:0000256" key="7">
    <source>
        <dbReference type="SAM" id="Phobius"/>
    </source>
</evidence>
<protein>
    <submittedName>
        <fullName evidence="9">Transmembrane anterior posterior transformation protein 1 homolog</fullName>
    </submittedName>
</protein>
<dbReference type="AlphaFoldDB" id="A0A8B8A8T3"/>
<feature type="transmembrane region" description="Helical" evidence="7">
    <location>
        <begin position="72"/>
        <end position="99"/>
    </location>
</feature>
<feature type="compositionally biased region" description="Polar residues" evidence="6">
    <location>
        <begin position="573"/>
        <end position="590"/>
    </location>
</feature>
<feature type="region of interest" description="Disordered" evidence="6">
    <location>
        <begin position="538"/>
        <end position="590"/>
    </location>
</feature>
<feature type="transmembrane region" description="Helical" evidence="7">
    <location>
        <begin position="395"/>
        <end position="417"/>
    </location>
</feature>
<evidence type="ECO:0000256" key="4">
    <source>
        <dbReference type="ARBA" id="ARBA00022989"/>
    </source>
</evidence>
<evidence type="ECO:0000256" key="3">
    <source>
        <dbReference type="ARBA" id="ARBA00022692"/>
    </source>
</evidence>
<dbReference type="PANTHER" id="PTHR13317:SF4">
    <property type="entry name" value="TRANSMEMBRANE ANTERIOR POSTERIOR TRANSFORMATION PROTEIN 1 HOMOLOG"/>
    <property type="match status" value="1"/>
</dbReference>
<keyword evidence="3 7" id="KW-0812">Transmembrane</keyword>
<dbReference type="GO" id="GO:0005789">
    <property type="term" value="C:endoplasmic reticulum membrane"/>
    <property type="evidence" value="ECO:0007669"/>
    <property type="project" value="TreeGrafter"/>
</dbReference>
<evidence type="ECO:0000256" key="5">
    <source>
        <dbReference type="ARBA" id="ARBA00023136"/>
    </source>
</evidence>
<dbReference type="RefSeq" id="XP_022287856.1">
    <property type="nucleotide sequence ID" value="XM_022432148.1"/>
</dbReference>
<dbReference type="InterPro" id="IPR008010">
    <property type="entry name" value="Tatp1"/>
</dbReference>
<comment type="subcellular location">
    <subcellularLocation>
        <location evidence="1">Membrane</location>
        <topology evidence="1">Multi-pass membrane protein</topology>
    </subcellularLocation>
</comment>
<dbReference type="KEGG" id="cvn:111100373"/>
<feature type="transmembrane region" description="Helical" evidence="7">
    <location>
        <begin position="119"/>
        <end position="141"/>
    </location>
</feature>
<reference evidence="9" key="1">
    <citation type="submission" date="2025-08" db="UniProtKB">
        <authorList>
            <consortium name="RefSeq"/>
        </authorList>
    </citation>
    <scope>IDENTIFICATION</scope>
    <source>
        <tissue evidence="9">Whole sample</tissue>
    </source>
</reference>